<dbReference type="EMBL" id="LUGG01000006">
    <property type="protein sequence ID" value="OBZ74013.1"/>
    <property type="molecule type" value="Genomic_DNA"/>
</dbReference>
<feature type="compositionally biased region" description="Basic and acidic residues" evidence="1">
    <location>
        <begin position="236"/>
        <end position="250"/>
    </location>
</feature>
<dbReference type="GO" id="GO:0007010">
    <property type="term" value="P:cytoskeleton organization"/>
    <property type="evidence" value="ECO:0007669"/>
    <property type="project" value="TreeGrafter"/>
</dbReference>
<evidence type="ECO:0000313" key="4">
    <source>
        <dbReference type="Proteomes" id="UP000092993"/>
    </source>
</evidence>
<dbReference type="GO" id="GO:0005886">
    <property type="term" value="C:plasma membrane"/>
    <property type="evidence" value="ECO:0007669"/>
    <property type="project" value="TreeGrafter"/>
</dbReference>
<feature type="compositionally biased region" description="Pro residues" evidence="1">
    <location>
        <begin position="260"/>
        <end position="272"/>
    </location>
</feature>
<dbReference type="OrthoDB" id="2155291at2759"/>
<dbReference type="GO" id="GO:0000935">
    <property type="term" value="C:division septum"/>
    <property type="evidence" value="ECO:0007669"/>
    <property type="project" value="TreeGrafter"/>
</dbReference>
<dbReference type="OMA" id="IHASKAN"/>
<feature type="domain" description="FCH" evidence="2">
    <location>
        <begin position="12"/>
        <end position="101"/>
    </location>
</feature>
<dbReference type="PANTHER" id="PTHR23065:SF17">
    <property type="entry name" value="RHO-GTPASE-ACTIVATING PROTEIN RGD2"/>
    <property type="match status" value="1"/>
</dbReference>
<evidence type="ECO:0000256" key="1">
    <source>
        <dbReference type="SAM" id="MobiDB-lite"/>
    </source>
</evidence>
<name>A0A1C7MAT4_GRIFR</name>
<sequence length="272" mass="30261">MAVLSLPLTFQNSFWTQDYRKGLEVLYAQLEQSVAENSEIVAFIRARAAAESAIAATLATPARGASVFDDDDGASLLMAFRGLKEESLTQGKAHETVANELQAKVADPFEQWAAGYKERIHASKANLLDGWMYTYELSSEEVMKLKNDYLNKTRRADEAEDDARFAPITHPVGDQYTTSPKLVPHGHHASPRAPTRQATMSERITQRLKEFRLNATSSPAQEHKSEVTFDADEEERTTPKVDKGKGRAIDGDVTPQRVVSPPPLDPPLPRRR</sequence>
<dbReference type="InterPro" id="IPR027267">
    <property type="entry name" value="AH/BAR_dom_sf"/>
</dbReference>
<evidence type="ECO:0000313" key="3">
    <source>
        <dbReference type="EMBL" id="OBZ74013.1"/>
    </source>
</evidence>
<gene>
    <name evidence="3" type="ORF">A0H81_06063</name>
</gene>
<protein>
    <recommendedName>
        <fullName evidence="2">FCH domain-containing protein</fullName>
    </recommendedName>
</protein>
<dbReference type="Pfam" id="PF00611">
    <property type="entry name" value="FCH"/>
    <property type="match status" value="1"/>
</dbReference>
<comment type="caution">
    <text evidence="3">The sequence shown here is derived from an EMBL/GenBank/DDBJ whole genome shotgun (WGS) entry which is preliminary data.</text>
</comment>
<organism evidence="3 4">
    <name type="scientific">Grifola frondosa</name>
    <name type="common">Maitake</name>
    <name type="synonym">Polyporus frondosus</name>
    <dbReference type="NCBI Taxonomy" id="5627"/>
    <lineage>
        <taxon>Eukaryota</taxon>
        <taxon>Fungi</taxon>
        <taxon>Dikarya</taxon>
        <taxon>Basidiomycota</taxon>
        <taxon>Agaricomycotina</taxon>
        <taxon>Agaricomycetes</taxon>
        <taxon>Polyporales</taxon>
        <taxon>Grifolaceae</taxon>
        <taxon>Grifola</taxon>
    </lineage>
</organism>
<dbReference type="GO" id="GO:0005737">
    <property type="term" value="C:cytoplasm"/>
    <property type="evidence" value="ECO:0007669"/>
    <property type="project" value="TreeGrafter"/>
</dbReference>
<feature type="region of interest" description="Disordered" evidence="1">
    <location>
        <begin position="179"/>
        <end position="199"/>
    </location>
</feature>
<dbReference type="SMART" id="SM00055">
    <property type="entry name" value="FCH"/>
    <property type="match status" value="1"/>
</dbReference>
<dbReference type="InterPro" id="IPR001060">
    <property type="entry name" value="FCH_dom"/>
</dbReference>
<dbReference type="SUPFAM" id="SSF103657">
    <property type="entry name" value="BAR/IMD domain-like"/>
    <property type="match status" value="1"/>
</dbReference>
<dbReference type="STRING" id="5627.A0A1C7MAT4"/>
<reference evidence="3 4" key="1">
    <citation type="submission" date="2016-03" db="EMBL/GenBank/DDBJ databases">
        <title>Whole genome sequencing of Grifola frondosa 9006-11.</title>
        <authorList>
            <person name="Min B."/>
            <person name="Park H."/>
            <person name="Kim J.-G."/>
            <person name="Cho H."/>
            <person name="Oh Y.-L."/>
            <person name="Kong W.-S."/>
            <person name="Choi I.-G."/>
        </authorList>
    </citation>
    <scope>NUCLEOTIDE SEQUENCE [LARGE SCALE GENOMIC DNA]</scope>
    <source>
        <strain evidence="3 4">9006-11</strain>
    </source>
</reference>
<dbReference type="GO" id="GO:0005096">
    <property type="term" value="F:GTPase activator activity"/>
    <property type="evidence" value="ECO:0007669"/>
    <property type="project" value="TreeGrafter"/>
</dbReference>
<dbReference type="PANTHER" id="PTHR23065">
    <property type="entry name" value="PROLINE-SERINE-THREONINE PHOSPHATASE INTERACTING PROTEIN 1"/>
    <property type="match status" value="1"/>
</dbReference>
<dbReference type="AlphaFoldDB" id="A0A1C7MAT4"/>
<dbReference type="Gene3D" id="1.20.1270.60">
    <property type="entry name" value="Arfaptin homology (AH) domain/BAR domain"/>
    <property type="match status" value="1"/>
</dbReference>
<feature type="region of interest" description="Disordered" evidence="1">
    <location>
        <begin position="212"/>
        <end position="272"/>
    </location>
</feature>
<evidence type="ECO:0000259" key="2">
    <source>
        <dbReference type="SMART" id="SM00055"/>
    </source>
</evidence>
<dbReference type="Proteomes" id="UP000092993">
    <property type="component" value="Unassembled WGS sequence"/>
</dbReference>
<accession>A0A1C7MAT4</accession>
<proteinExistence type="predicted"/>
<keyword evidence="4" id="KW-1185">Reference proteome</keyword>
<dbReference type="GO" id="GO:0007264">
    <property type="term" value="P:small GTPase-mediated signal transduction"/>
    <property type="evidence" value="ECO:0007669"/>
    <property type="project" value="TreeGrafter"/>
</dbReference>